<keyword evidence="1" id="KW-0732">Signal</keyword>
<evidence type="ECO:0000256" key="1">
    <source>
        <dbReference type="SAM" id="SignalP"/>
    </source>
</evidence>
<dbReference type="Proteomes" id="UP001515500">
    <property type="component" value="Chromosome 11"/>
</dbReference>
<feature type="domain" description="LysM" evidence="2">
    <location>
        <begin position="169"/>
        <end position="213"/>
    </location>
</feature>
<dbReference type="SUPFAM" id="SSF54106">
    <property type="entry name" value="LysM domain"/>
    <property type="match status" value="2"/>
</dbReference>
<dbReference type="CDD" id="cd00118">
    <property type="entry name" value="LysM"/>
    <property type="match status" value="2"/>
</dbReference>
<sequence length="361" mass="39061">MSSKTLLLSLLLITVSHLLSGAGATSFSCSGDNRCHSLIGYIPQKPTTIAALQSLFQINPRRSLLTANSLPISTPPSFSLPSHSPIRIPIPCLCSNATGLSNRRPIYTIRPRDNLDAIARRIFNGFVTIREIADANNISDPDRIDVGRRLWIPLPCSCDEVEGKPVVHYGHVAAEGSDLERIAEEFGTTERVLMRVNGIQDPTSLHAGQILDIPLPACSSSIKTDAIDSRLLLPNGSYTLTANNCILCSCSSSTWQLDCHATQGMSKSTCPVTKCGNLLIGNTSNTSCGVSSCSYAGYIINNNANNFTILTNLTTPTTCNNGSSPVSQPSGSSKRIGFQKCIWMEVLVMFFWFLFPMRMIG</sequence>
<name>A0AB40C3I4_DIOCR</name>
<proteinExistence type="predicted"/>
<evidence type="ECO:0000313" key="4">
    <source>
        <dbReference type="RefSeq" id="XP_039134318.1"/>
    </source>
</evidence>
<dbReference type="RefSeq" id="XP_039134318.1">
    <property type="nucleotide sequence ID" value="XM_039278384.1"/>
</dbReference>
<dbReference type="PANTHER" id="PTHR33734:SF11">
    <property type="entry name" value="LYSM DOMAIN-CONTAINING GPI-ANCHORED PROTEIN 2"/>
    <property type="match status" value="1"/>
</dbReference>
<evidence type="ECO:0000313" key="3">
    <source>
        <dbReference type="Proteomes" id="UP001515500"/>
    </source>
</evidence>
<feature type="domain" description="LysM" evidence="2">
    <location>
        <begin position="105"/>
        <end position="152"/>
    </location>
</feature>
<protein>
    <submittedName>
        <fullName evidence="4">Chitin elicitor-binding protein-like</fullName>
    </submittedName>
</protein>
<dbReference type="InterPro" id="IPR018392">
    <property type="entry name" value="LysM"/>
</dbReference>
<gene>
    <name evidence="4" type="primary">LOC120271704</name>
</gene>
<dbReference type="Gene3D" id="3.10.350.10">
    <property type="entry name" value="LysM domain"/>
    <property type="match status" value="2"/>
</dbReference>
<organism evidence="3 4">
    <name type="scientific">Dioscorea cayennensis subsp. rotundata</name>
    <name type="common">White Guinea yam</name>
    <name type="synonym">Dioscorea rotundata</name>
    <dbReference type="NCBI Taxonomy" id="55577"/>
    <lineage>
        <taxon>Eukaryota</taxon>
        <taxon>Viridiplantae</taxon>
        <taxon>Streptophyta</taxon>
        <taxon>Embryophyta</taxon>
        <taxon>Tracheophyta</taxon>
        <taxon>Spermatophyta</taxon>
        <taxon>Magnoliopsida</taxon>
        <taxon>Liliopsida</taxon>
        <taxon>Dioscoreales</taxon>
        <taxon>Dioscoreaceae</taxon>
        <taxon>Dioscorea</taxon>
    </lineage>
</organism>
<dbReference type="InterPro" id="IPR036779">
    <property type="entry name" value="LysM_dom_sf"/>
</dbReference>
<dbReference type="GeneID" id="120271704"/>
<dbReference type="Pfam" id="PF01476">
    <property type="entry name" value="LysM"/>
    <property type="match status" value="2"/>
</dbReference>
<dbReference type="AlphaFoldDB" id="A0AB40C3I4"/>
<dbReference type="PANTHER" id="PTHR33734">
    <property type="entry name" value="LYSM DOMAIN-CONTAINING GPI-ANCHORED PROTEIN 2"/>
    <property type="match status" value="1"/>
</dbReference>
<accession>A0AB40C3I4</accession>
<dbReference type="SMART" id="SM00257">
    <property type="entry name" value="LysM"/>
    <property type="match status" value="2"/>
</dbReference>
<evidence type="ECO:0000259" key="2">
    <source>
        <dbReference type="PROSITE" id="PS51782"/>
    </source>
</evidence>
<keyword evidence="3" id="KW-1185">Reference proteome</keyword>
<feature type="signal peptide" evidence="1">
    <location>
        <begin position="1"/>
        <end position="24"/>
    </location>
</feature>
<dbReference type="PROSITE" id="PS51782">
    <property type="entry name" value="LYSM"/>
    <property type="match status" value="2"/>
</dbReference>
<reference evidence="4" key="1">
    <citation type="submission" date="2025-08" db="UniProtKB">
        <authorList>
            <consortium name="RefSeq"/>
        </authorList>
    </citation>
    <scope>IDENTIFICATION</scope>
</reference>
<dbReference type="PROSITE" id="PS51257">
    <property type="entry name" value="PROKAR_LIPOPROTEIN"/>
    <property type="match status" value="1"/>
</dbReference>
<feature type="chain" id="PRO_5044270142" evidence="1">
    <location>
        <begin position="25"/>
        <end position="361"/>
    </location>
</feature>